<sequence>MHIPSPLIFLGFSLGLAMATPAPTSSIEKTSNHGGNPREYLASIVKQLLDSIVAHDSSSLPLATVYKMTENSHPVSVTMSTTWRTITKAESPSLLAIDTTNDSAYFVLDISEGNDKTESILHGRVKVDRLDGRITELELFINRSRGDDGFAFSAAQLAANYKILMSPPADRKKASRKTLENLGEALFDPSNDLTVNVSDSCQFTEVGWKVVDTGTWGNDSSDPLSCSWPSTRPGDANARANLVVDEELGFVITSGMVPGKVYPYIGNISTFIPDSMTSAQEAQVVWYDTVKAQGNLSLLAPTEATGENMEVLQYYNDELQAMQLNVYLNGPNMTSAWL</sequence>
<reference evidence="3" key="1">
    <citation type="journal article" date="2015" name="Genome Announc.">
        <title>Draft genome sequence of Talaromyces cellulolyticus strain Y-94, a source of lignocellulosic biomass-degrading enzymes.</title>
        <authorList>
            <person name="Fujii T."/>
            <person name="Koike H."/>
            <person name="Sawayama S."/>
            <person name="Yano S."/>
            <person name="Inoue H."/>
        </authorList>
    </citation>
    <scope>NUCLEOTIDE SEQUENCE [LARGE SCALE GENOMIC DNA]</scope>
    <source>
        <strain evidence="3">Y-94</strain>
    </source>
</reference>
<accession>A0A0B8N4Z8</accession>
<keyword evidence="3" id="KW-1185">Reference proteome</keyword>
<feature type="chain" id="PRO_5002121279" evidence="1">
    <location>
        <begin position="20"/>
        <end position="338"/>
    </location>
</feature>
<protein>
    <submittedName>
        <fullName evidence="2">Uncharacterized protein</fullName>
    </submittedName>
</protein>
<proteinExistence type="predicted"/>
<gene>
    <name evidence="2" type="ORF">TCE0_047r17882</name>
</gene>
<dbReference type="AlphaFoldDB" id="A0A0B8N4Z8"/>
<evidence type="ECO:0000313" key="2">
    <source>
        <dbReference type="EMBL" id="GAM43237.1"/>
    </source>
</evidence>
<dbReference type="EMBL" id="DF933843">
    <property type="protein sequence ID" value="GAM43237.1"/>
    <property type="molecule type" value="Genomic_DNA"/>
</dbReference>
<evidence type="ECO:0000256" key="1">
    <source>
        <dbReference type="SAM" id="SignalP"/>
    </source>
</evidence>
<name>A0A0B8N4Z8_TALPI</name>
<evidence type="ECO:0000313" key="3">
    <source>
        <dbReference type="Proteomes" id="UP000053095"/>
    </source>
</evidence>
<keyword evidence="1" id="KW-0732">Signal</keyword>
<dbReference type="Proteomes" id="UP000053095">
    <property type="component" value="Unassembled WGS sequence"/>
</dbReference>
<organism evidence="2 3">
    <name type="scientific">Talaromyces pinophilus</name>
    <name type="common">Penicillium pinophilum</name>
    <dbReference type="NCBI Taxonomy" id="128442"/>
    <lineage>
        <taxon>Eukaryota</taxon>
        <taxon>Fungi</taxon>
        <taxon>Dikarya</taxon>
        <taxon>Ascomycota</taxon>
        <taxon>Pezizomycotina</taxon>
        <taxon>Eurotiomycetes</taxon>
        <taxon>Eurotiomycetidae</taxon>
        <taxon>Eurotiales</taxon>
        <taxon>Trichocomaceae</taxon>
        <taxon>Talaromyces</taxon>
        <taxon>Talaromyces sect. Talaromyces</taxon>
    </lineage>
</organism>
<feature type="signal peptide" evidence="1">
    <location>
        <begin position="1"/>
        <end position="19"/>
    </location>
</feature>